<comment type="caution">
    <text evidence="3">The sequence shown here is derived from an EMBL/GenBank/DDBJ whole genome shotgun (WGS) entry which is preliminary data.</text>
</comment>
<protein>
    <submittedName>
        <fullName evidence="3">Uncharacterized protein</fullName>
    </submittedName>
</protein>
<feature type="region of interest" description="Disordered" evidence="1">
    <location>
        <begin position="1"/>
        <end position="109"/>
    </location>
</feature>
<keyword evidence="4" id="KW-1185">Reference proteome</keyword>
<dbReference type="Proteomes" id="UP001589793">
    <property type="component" value="Unassembled WGS sequence"/>
</dbReference>
<proteinExistence type="predicted"/>
<reference evidence="3 4" key="1">
    <citation type="submission" date="2024-09" db="EMBL/GenBank/DDBJ databases">
        <authorList>
            <person name="Sun Q."/>
            <person name="Mori K."/>
        </authorList>
    </citation>
    <scope>NUCLEOTIDE SEQUENCE [LARGE SCALE GENOMIC DNA]</scope>
    <source>
        <strain evidence="3 4">CICC 10874</strain>
    </source>
</reference>
<feature type="compositionally biased region" description="Basic and acidic residues" evidence="1">
    <location>
        <begin position="78"/>
        <end position="89"/>
    </location>
</feature>
<evidence type="ECO:0000256" key="1">
    <source>
        <dbReference type="SAM" id="MobiDB-lite"/>
    </source>
</evidence>
<keyword evidence="2" id="KW-0472">Membrane</keyword>
<keyword evidence="2" id="KW-1133">Transmembrane helix</keyword>
<feature type="compositionally biased region" description="Basic and acidic residues" evidence="1">
    <location>
        <begin position="20"/>
        <end position="46"/>
    </location>
</feature>
<dbReference type="RefSeq" id="WP_376979828.1">
    <property type="nucleotide sequence ID" value="NZ_JBHLSV010000007.1"/>
</dbReference>
<dbReference type="EMBL" id="JBHLSV010000007">
    <property type="protein sequence ID" value="MFC0673895.1"/>
    <property type="molecule type" value="Genomic_DNA"/>
</dbReference>
<sequence length="306" mass="32760">MSTHRAGRGEQPAGRFLTQRPRDLADEHRPAEEKRRLAEEKRRLAEESSPAPPTARRGRRRREGPAEERPASPTRRMRAADPDPGRDAGTRPPEIPAQLERARPLPPLRTPAEAQAQISTEVDGYRLRAILLSALGLVLLAILLLRPGRLAALLAQPGAALVLGLAGGMLLLAGPVVWVIGRLLYDRALEELGTRVLRDGVRCDVLPGAPGARILVAADLSSLRATRLHAALLGCPAADGELLTSQELLGPGAEGAFVAPAATRGADGLWALVLPAMTPADPHRPFCDARVLPLVPDPRVSGWDRL</sequence>
<keyword evidence="2" id="KW-0812">Transmembrane</keyword>
<evidence type="ECO:0000313" key="4">
    <source>
        <dbReference type="Proteomes" id="UP001589793"/>
    </source>
</evidence>
<evidence type="ECO:0000313" key="3">
    <source>
        <dbReference type="EMBL" id="MFC0673895.1"/>
    </source>
</evidence>
<evidence type="ECO:0000256" key="2">
    <source>
        <dbReference type="SAM" id="Phobius"/>
    </source>
</evidence>
<organism evidence="3 4">
    <name type="scientific">Brachybacterium hainanense</name>
    <dbReference type="NCBI Taxonomy" id="1541174"/>
    <lineage>
        <taxon>Bacteria</taxon>
        <taxon>Bacillati</taxon>
        <taxon>Actinomycetota</taxon>
        <taxon>Actinomycetes</taxon>
        <taxon>Micrococcales</taxon>
        <taxon>Dermabacteraceae</taxon>
        <taxon>Brachybacterium</taxon>
    </lineage>
</organism>
<gene>
    <name evidence="3" type="ORF">ACFFF6_07995</name>
</gene>
<feature type="transmembrane region" description="Helical" evidence="2">
    <location>
        <begin position="158"/>
        <end position="185"/>
    </location>
</feature>
<accession>A0ABV6RA69</accession>
<feature type="transmembrane region" description="Helical" evidence="2">
    <location>
        <begin position="127"/>
        <end position="146"/>
    </location>
</feature>
<name>A0ABV6RA69_9MICO</name>